<sequence length="178" mass="19823">MCDTISTSIIFGALSLVPENRYIVLTLGSATLIIYAANRQRPSHKLSRIEDAIQVAEETLERAKADCARKHMELVDGARRLLKAKLSASIIQAQLLEPRSITTRKEFVEYLRKVKGIMQSINQCAKDVKEIQTSTLLTIEAERQRKLSEEIKEAGEIFDTGISSLTLTGNTTKEASMV</sequence>
<comment type="caution">
    <text evidence="2">The sequence shown here is derived from an EMBL/GenBank/DDBJ whole genome shotgun (WGS) entry which is preliminary data.</text>
</comment>
<evidence type="ECO:0000256" key="1">
    <source>
        <dbReference type="SAM" id="Coils"/>
    </source>
</evidence>
<dbReference type="EMBL" id="JACAZI010000007">
    <property type="protein sequence ID" value="KAF7356279.1"/>
    <property type="molecule type" value="Genomic_DNA"/>
</dbReference>
<organism evidence="2 3">
    <name type="scientific">Mycena venus</name>
    <dbReference type="NCBI Taxonomy" id="2733690"/>
    <lineage>
        <taxon>Eukaryota</taxon>
        <taxon>Fungi</taxon>
        <taxon>Dikarya</taxon>
        <taxon>Basidiomycota</taxon>
        <taxon>Agaricomycotina</taxon>
        <taxon>Agaricomycetes</taxon>
        <taxon>Agaricomycetidae</taxon>
        <taxon>Agaricales</taxon>
        <taxon>Marasmiineae</taxon>
        <taxon>Mycenaceae</taxon>
        <taxon>Mycena</taxon>
    </lineage>
</organism>
<proteinExistence type="predicted"/>
<evidence type="ECO:0000313" key="3">
    <source>
        <dbReference type="Proteomes" id="UP000620124"/>
    </source>
</evidence>
<evidence type="ECO:0000313" key="2">
    <source>
        <dbReference type="EMBL" id="KAF7356279.1"/>
    </source>
</evidence>
<name>A0A8H6YC49_9AGAR</name>
<reference evidence="2" key="1">
    <citation type="submission" date="2020-05" db="EMBL/GenBank/DDBJ databases">
        <title>Mycena genomes resolve the evolution of fungal bioluminescence.</title>
        <authorList>
            <person name="Tsai I.J."/>
        </authorList>
    </citation>
    <scope>NUCLEOTIDE SEQUENCE</scope>
    <source>
        <strain evidence="2">CCC161011</strain>
    </source>
</reference>
<keyword evidence="1" id="KW-0175">Coiled coil</keyword>
<dbReference type="OrthoDB" id="2948624at2759"/>
<keyword evidence="3" id="KW-1185">Reference proteome</keyword>
<gene>
    <name evidence="2" type="ORF">MVEN_00959700</name>
</gene>
<accession>A0A8H6YC49</accession>
<protein>
    <submittedName>
        <fullName evidence="2">Uncharacterized protein</fullName>
    </submittedName>
</protein>
<dbReference type="Proteomes" id="UP000620124">
    <property type="component" value="Unassembled WGS sequence"/>
</dbReference>
<feature type="coiled-coil region" evidence="1">
    <location>
        <begin position="46"/>
        <end position="73"/>
    </location>
</feature>
<dbReference type="AlphaFoldDB" id="A0A8H6YC49"/>